<evidence type="ECO:0000313" key="4">
    <source>
        <dbReference type="EMBL" id="MDB1123535.1"/>
    </source>
</evidence>
<evidence type="ECO:0000256" key="1">
    <source>
        <dbReference type="ARBA" id="ARBA00004418"/>
    </source>
</evidence>
<gene>
    <name evidence="4" type="ORF">PGX00_07620</name>
</gene>
<dbReference type="Pfam" id="PF01547">
    <property type="entry name" value="SBP_bac_1"/>
    <property type="match status" value="1"/>
</dbReference>
<organism evidence="4 5">
    <name type="scientific">Vibrio algarum</name>
    <dbReference type="NCBI Taxonomy" id="3020714"/>
    <lineage>
        <taxon>Bacteria</taxon>
        <taxon>Pseudomonadati</taxon>
        <taxon>Pseudomonadota</taxon>
        <taxon>Gammaproteobacteria</taxon>
        <taxon>Vibrionales</taxon>
        <taxon>Vibrionaceae</taxon>
        <taxon>Vibrio</taxon>
    </lineage>
</organism>
<comment type="similarity">
    <text evidence="2">Belongs to the bacterial solute-binding protein 1 family.</text>
</comment>
<keyword evidence="5" id="KW-1185">Reference proteome</keyword>
<dbReference type="RefSeq" id="WP_272134198.1">
    <property type="nucleotide sequence ID" value="NZ_JAQLOI010000001.1"/>
</dbReference>
<dbReference type="Proteomes" id="UP001210678">
    <property type="component" value="Unassembled WGS sequence"/>
</dbReference>
<dbReference type="PANTHER" id="PTHR43649:SF14">
    <property type="entry name" value="BLR3389 PROTEIN"/>
    <property type="match status" value="1"/>
</dbReference>
<evidence type="ECO:0000256" key="3">
    <source>
        <dbReference type="SAM" id="SignalP"/>
    </source>
</evidence>
<dbReference type="SUPFAM" id="SSF53850">
    <property type="entry name" value="Periplasmic binding protein-like II"/>
    <property type="match status" value="1"/>
</dbReference>
<feature type="chain" id="PRO_5047098117" evidence="3">
    <location>
        <begin position="20"/>
        <end position="407"/>
    </location>
</feature>
<comment type="subcellular location">
    <subcellularLocation>
        <location evidence="1">Periplasm</location>
    </subcellularLocation>
</comment>
<name>A0ABT4YPY3_9VIBR</name>
<evidence type="ECO:0000256" key="2">
    <source>
        <dbReference type="ARBA" id="ARBA00008520"/>
    </source>
</evidence>
<evidence type="ECO:0000313" key="5">
    <source>
        <dbReference type="Proteomes" id="UP001210678"/>
    </source>
</evidence>
<dbReference type="InterPro" id="IPR006059">
    <property type="entry name" value="SBP"/>
</dbReference>
<accession>A0ABT4YPY3</accession>
<protein>
    <submittedName>
        <fullName evidence="4">Extracellular solute-binding protein</fullName>
    </submittedName>
</protein>
<sequence length="407" mass="47977">MPTLILTVVALAWSLNAFAQTQVKVSLLLFNGKQREVYHSQFAQFQNENPDLRLVIQDYEAEKYKAAIPEWLARDSHSDVMYWFSGERLNWFVKQNWIQPIDDVWESSNWDKMLSVGSKSTVLINNHLYALPMHYYPWAIYYKKSLFKKYDIPVPTDWTTFLQAGELLKQNRIAPIAVGSVNNWPFAAWFDYLNLRINGIDFHKQLMSGEADYQSDEVRQVFRYWQYLIENEFFIKGHEKYTWKEVLPYLYREKAGMMLMGNFWTSQIPDNLVEEFELIRFPMIKPEMPFYEEAPTNVWFIPKNRQNHEGAVRFLTFMARQDVQEKINQAIGMLAPNRYSEVGENHFLQTGKEVLDSAAGLSQFYDRDNPQPIATRGIKLMGQFAKNPKELNSILKQFDELAQESFK</sequence>
<keyword evidence="3" id="KW-0732">Signal</keyword>
<dbReference type="PANTHER" id="PTHR43649">
    <property type="entry name" value="ARABINOSE-BINDING PROTEIN-RELATED"/>
    <property type="match status" value="1"/>
</dbReference>
<dbReference type="InterPro" id="IPR050490">
    <property type="entry name" value="Bact_solute-bd_prot1"/>
</dbReference>
<comment type="caution">
    <text evidence="4">The sequence shown here is derived from an EMBL/GenBank/DDBJ whole genome shotgun (WGS) entry which is preliminary data.</text>
</comment>
<dbReference type="EMBL" id="JAQLOI010000001">
    <property type="protein sequence ID" value="MDB1123535.1"/>
    <property type="molecule type" value="Genomic_DNA"/>
</dbReference>
<proteinExistence type="inferred from homology"/>
<feature type="signal peptide" evidence="3">
    <location>
        <begin position="1"/>
        <end position="19"/>
    </location>
</feature>
<dbReference type="Gene3D" id="3.40.190.10">
    <property type="entry name" value="Periplasmic binding protein-like II"/>
    <property type="match status" value="2"/>
</dbReference>
<reference evidence="4 5" key="1">
    <citation type="submission" date="2023-01" db="EMBL/GenBank/DDBJ databases">
        <title>Vibrio sp. KJ40-1 sp.nov, isolated from marine algae.</title>
        <authorList>
            <person name="Butt M."/>
            <person name="Kim J.M.J."/>
            <person name="Jeon C.O.C."/>
        </authorList>
    </citation>
    <scope>NUCLEOTIDE SEQUENCE [LARGE SCALE GENOMIC DNA]</scope>
    <source>
        <strain evidence="4 5">KJ40-1</strain>
    </source>
</reference>